<organism evidence="9 10">
    <name type="scientific">Pendulispora albinea</name>
    <dbReference type="NCBI Taxonomy" id="2741071"/>
    <lineage>
        <taxon>Bacteria</taxon>
        <taxon>Pseudomonadati</taxon>
        <taxon>Myxococcota</taxon>
        <taxon>Myxococcia</taxon>
        <taxon>Myxococcales</taxon>
        <taxon>Sorangiineae</taxon>
        <taxon>Pendulisporaceae</taxon>
        <taxon>Pendulispora</taxon>
    </lineage>
</organism>
<dbReference type="CDD" id="cd09019">
    <property type="entry name" value="galactose_mutarotase_like"/>
    <property type="match status" value="1"/>
</dbReference>
<evidence type="ECO:0000313" key="10">
    <source>
        <dbReference type="Proteomes" id="UP001370348"/>
    </source>
</evidence>
<gene>
    <name evidence="9" type="ORF">LZC94_39325</name>
</gene>
<accession>A0ABZ2LXV4</accession>
<evidence type="ECO:0000256" key="7">
    <source>
        <dbReference type="ARBA" id="ARBA00023277"/>
    </source>
</evidence>
<dbReference type="PANTHER" id="PTHR10091:SF0">
    <property type="entry name" value="GALACTOSE MUTAROTASE"/>
    <property type="match status" value="1"/>
</dbReference>
<dbReference type="PIRSF" id="PIRSF005096">
    <property type="entry name" value="GALM"/>
    <property type="match status" value="1"/>
</dbReference>
<dbReference type="Pfam" id="PF01263">
    <property type="entry name" value="Aldose_epim"/>
    <property type="match status" value="1"/>
</dbReference>
<keyword evidence="10" id="KW-1185">Reference proteome</keyword>
<keyword evidence="6 8" id="KW-0413">Isomerase</keyword>
<comment type="pathway">
    <text evidence="2 8">Carbohydrate metabolism; hexose metabolism.</text>
</comment>
<dbReference type="EMBL" id="CP089984">
    <property type="protein sequence ID" value="WXB13872.1"/>
    <property type="molecule type" value="Genomic_DNA"/>
</dbReference>
<evidence type="ECO:0000256" key="8">
    <source>
        <dbReference type="PIRNR" id="PIRNR005096"/>
    </source>
</evidence>
<keyword evidence="7 8" id="KW-0119">Carbohydrate metabolism</keyword>
<name>A0ABZ2LXV4_9BACT</name>
<dbReference type="InterPro" id="IPR008183">
    <property type="entry name" value="Aldose_1/G6P_1-epimerase"/>
</dbReference>
<dbReference type="InterPro" id="IPR014718">
    <property type="entry name" value="GH-type_carb-bd"/>
</dbReference>
<dbReference type="InterPro" id="IPR011013">
    <property type="entry name" value="Gal_mutarotase_sf_dom"/>
</dbReference>
<evidence type="ECO:0000256" key="3">
    <source>
        <dbReference type="ARBA" id="ARBA00006206"/>
    </source>
</evidence>
<evidence type="ECO:0000256" key="6">
    <source>
        <dbReference type="ARBA" id="ARBA00023235"/>
    </source>
</evidence>
<evidence type="ECO:0000256" key="1">
    <source>
        <dbReference type="ARBA" id="ARBA00001614"/>
    </source>
</evidence>
<comment type="catalytic activity">
    <reaction evidence="1 8">
        <text>alpha-D-glucose = beta-D-glucose</text>
        <dbReference type="Rhea" id="RHEA:10264"/>
        <dbReference type="ChEBI" id="CHEBI:15903"/>
        <dbReference type="ChEBI" id="CHEBI:17925"/>
        <dbReference type="EC" id="5.1.3.3"/>
    </reaction>
</comment>
<dbReference type="PANTHER" id="PTHR10091">
    <property type="entry name" value="ALDOSE-1-EPIMERASE"/>
    <property type="match status" value="1"/>
</dbReference>
<dbReference type="PROSITE" id="PS00545">
    <property type="entry name" value="ALDOSE_1_EPIMERASE"/>
    <property type="match status" value="1"/>
</dbReference>
<sequence>MTRELFGKGPDGEDVHRYVLTNAAGVSVDLISYGATVRTLNVPDRDGKPRNVVLGFATMEGYLGHHPRLGATMGRFANRIAGATFTLDGTVHRLPVTHGGNTLHGGKRGFDQYTWREIEAGAGPEGQRVVFEHTSPDGDEGFPGTFTVRVTYTLTAKNELCIDYLATTDKPTVANLTNHSYFNLSGEGSGDILDHELVLFADAFAPVRADQIPTGELQDVTGTPFDFRTATPIGARIRQGHEQLVYGWGYDHCYVVNRPAGAPADQPIHAARVRSPKSGIVLDTYTTEPGIEFFTGNVLTGALVGPSGSTYRQCDGFCLETQKFPDSPNQPSFPSSVVRPGTPLRSRTIYQFGVG</sequence>
<protein>
    <recommendedName>
        <fullName evidence="5 8">Aldose 1-epimerase</fullName>
        <ecNumber evidence="4 8">5.1.3.3</ecNumber>
    </recommendedName>
</protein>
<dbReference type="Proteomes" id="UP001370348">
    <property type="component" value="Chromosome"/>
</dbReference>
<dbReference type="InterPro" id="IPR015443">
    <property type="entry name" value="Aldose_1-epimerase"/>
</dbReference>
<comment type="similarity">
    <text evidence="3 8">Belongs to the aldose epimerase family.</text>
</comment>
<dbReference type="RefSeq" id="WP_394823491.1">
    <property type="nucleotide sequence ID" value="NZ_CP089984.1"/>
</dbReference>
<dbReference type="NCBIfam" id="NF008277">
    <property type="entry name" value="PRK11055.1"/>
    <property type="match status" value="1"/>
</dbReference>
<evidence type="ECO:0000313" key="9">
    <source>
        <dbReference type="EMBL" id="WXB13872.1"/>
    </source>
</evidence>
<dbReference type="SUPFAM" id="SSF74650">
    <property type="entry name" value="Galactose mutarotase-like"/>
    <property type="match status" value="1"/>
</dbReference>
<dbReference type="InterPro" id="IPR047215">
    <property type="entry name" value="Galactose_mutarotase-like"/>
</dbReference>
<evidence type="ECO:0000256" key="5">
    <source>
        <dbReference type="ARBA" id="ARBA00014165"/>
    </source>
</evidence>
<dbReference type="InterPro" id="IPR018052">
    <property type="entry name" value="Ald1_epimerase_CS"/>
</dbReference>
<evidence type="ECO:0000256" key="2">
    <source>
        <dbReference type="ARBA" id="ARBA00005028"/>
    </source>
</evidence>
<proteinExistence type="inferred from homology"/>
<dbReference type="Gene3D" id="2.70.98.10">
    <property type="match status" value="1"/>
</dbReference>
<reference evidence="9 10" key="1">
    <citation type="submission" date="2021-12" db="EMBL/GenBank/DDBJ databases">
        <title>Discovery of the Pendulisporaceae a myxobacterial family with distinct sporulation behavior and unique specialized metabolism.</title>
        <authorList>
            <person name="Garcia R."/>
            <person name="Popoff A."/>
            <person name="Bader C.D."/>
            <person name="Loehr J."/>
            <person name="Walesch S."/>
            <person name="Walt C."/>
            <person name="Boldt J."/>
            <person name="Bunk B."/>
            <person name="Haeckl F.J.F.P.J."/>
            <person name="Gunesch A.P."/>
            <person name="Birkelbach J."/>
            <person name="Nuebel U."/>
            <person name="Pietschmann T."/>
            <person name="Bach T."/>
            <person name="Mueller R."/>
        </authorList>
    </citation>
    <scope>NUCLEOTIDE SEQUENCE [LARGE SCALE GENOMIC DNA]</scope>
    <source>
        <strain evidence="9 10">MSr11954</strain>
    </source>
</reference>
<evidence type="ECO:0000256" key="4">
    <source>
        <dbReference type="ARBA" id="ARBA00013185"/>
    </source>
</evidence>
<dbReference type="EC" id="5.1.3.3" evidence="4 8"/>